<organism evidence="5 6">
    <name type="scientific">Caldinitratiruptor microaerophilus</name>
    <dbReference type="NCBI Taxonomy" id="671077"/>
    <lineage>
        <taxon>Bacteria</taxon>
        <taxon>Bacillati</taxon>
        <taxon>Bacillota</taxon>
        <taxon>Clostridia</taxon>
        <taxon>Eubacteriales</taxon>
        <taxon>Symbiobacteriaceae</taxon>
        <taxon>Caldinitratiruptor</taxon>
    </lineage>
</organism>
<dbReference type="InterPro" id="IPR002123">
    <property type="entry name" value="Plipid/glycerol_acylTrfase"/>
</dbReference>
<evidence type="ECO:0000256" key="2">
    <source>
        <dbReference type="ARBA" id="ARBA00023315"/>
    </source>
</evidence>
<evidence type="ECO:0000313" key="5">
    <source>
        <dbReference type="EMBL" id="BDG60437.1"/>
    </source>
</evidence>
<dbReference type="EMBL" id="AP025628">
    <property type="protein sequence ID" value="BDG60437.1"/>
    <property type="molecule type" value="Genomic_DNA"/>
</dbReference>
<evidence type="ECO:0000313" key="6">
    <source>
        <dbReference type="Proteomes" id="UP001163687"/>
    </source>
</evidence>
<gene>
    <name evidence="5" type="ORF">caldi_15270</name>
</gene>
<keyword evidence="3" id="KW-0812">Transmembrane</keyword>
<proteinExistence type="predicted"/>
<dbReference type="CDD" id="cd07989">
    <property type="entry name" value="LPLAT_AGPAT-like"/>
    <property type="match status" value="1"/>
</dbReference>
<protein>
    <submittedName>
        <fullName evidence="5">1-acyl-sn-glycerol-3-phosphate acyltransferase</fullName>
    </submittedName>
</protein>
<dbReference type="KEGG" id="cmic:caldi_15270"/>
<dbReference type="GO" id="GO:0003841">
    <property type="term" value="F:1-acylglycerol-3-phosphate O-acyltransferase activity"/>
    <property type="evidence" value="ECO:0007669"/>
    <property type="project" value="TreeGrafter"/>
</dbReference>
<dbReference type="PANTHER" id="PTHR10434:SF11">
    <property type="entry name" value="1-ACYL-SN-GLYCEROL-3-PHOSPHATE ACYLTRANSFERASE"/>
    <property type="match status" value="1"/>
</dbReference>
<dbReference type="SMART" id="SM00563">
    <property type="entry name" value="PlsC"/>
    <property type="match status" value="1"/>
</dbReference>
<sequence length="212" mass="23811">MTTAARVVYWLGWVVFSLYYRLFYRWRLDGAENVPAAGGIILYANHASWHDIPILAISVRRPVRFLAKEELFHNRFVGAVLRLVGGIPIKRGLPDRHAIRQALQALERGEILGIFPEGTRVRDRRLGKAEPGLAYLLWKSGAPAVPVGISSPYRWFGPVTVRIGKPVHPDGWGDRPGQAELAALSDRLMQEVDRLLVTEHLRPSKVGRPRAS</sequence>
<keyword evidence="3" id="KW-0472">Membrane</keyword>
<dbReference type="GO" id="GO:0006654">
    <property type="term" value="P:phosphatidic acid biosynthetic process"/>
    <property type="evidence" value="ECO:0007669"/>
    <property type="project" value="TreeGrafter"/>
</dbReference>
<keyword evidence="6" id="KW-1185">Reference proteome</keyword>
<dbReference type="AlphaFoldDB" id="A0AA35CJN5"/>
<feature type="domain" description="Phospholipid/glycerol acyltransferase" evidence="4">
    <location>
        <begin position="40"/>
        <end position="152"/>
    </location>
</feature>
<accession>A0AA35CJN5</accession>
<reference evidence="5" key="1">
    <citation type="submission" date="2022-03" db="EMBL/GenBank/DDBJ databases">
        <title>Complete genome sequence of Caldinitratiruptor microaerophilus.</title>
        <authorList>
            <person name="Mukaiyama R."/>
            <person name="Nishiyama T."/>
            <person name="Ueda K."/>
        </authorList>
    </citation>
    <scope>NUCLEOTIDE SEQUENCE</scope>
    <source>
        <strain evidence="5">JCM 16183</strain>
    </source>
</reference>
<dbReference type="Proteomes" id="UP001163687">
    <property type="component" value="Chromosome"/>
</dbReference>
<keyword evidence="2 5" id="KW-0012">Acyltransferase</keyword>
<name>A0AA35CJN5_9FIRM</name>
<dbReference type="PANTHER" id="PTHR10434">
    <property type="entry name" value="1-ACYL-SN-GLYCEROL-3-PHOSPHATE ACYLTRANSFERASE"/>
    <property type="match status" value="1"/>
</dbReference>
<dbReference type="SUPFAM" id="SSF69593">
    <property type="entry name" value="Glycerol-3-phosphate (1)-acyltransferase"/>
    <property type="match status" value="1"/>
</dbReference>
<keyword evidence="3" id="KW-1133">Transmembrane helix</keyword>
<evidence type="ECO:0000259" key="4">
    <source>
        <dbReference type="SMART" id="SM00563"/>
    </source>
</evidence>
<evidence type="ECO:0000256" key="1">
    <source>
        <dbReference type="ARBA" id="ARBA00022679"/>
    </source>
</evidence>
<dbReference type="Pfam" id="PF01553">
    <property type="entry name" value="Acyltransferase"/>
    <property type="match status" value="1"/>
</dbReference>
<evidence type="ECO:0000256" key="3">
    <source>
        <dbReference type="SAM" id="Phobius"/>
    </source>
</evidence>
<keyword evidence="1" id="KW-0808">Transferase</keyword>
<feature type="transmembrane region" description="Helical" evidence="3">
    <location>
        <begin position="6"/>
        <end position="23"/>
    </location>
</feature>
<dbReference type="RefSeq" id="WP_264844461.1">
    <property type="nucleotide sequence ID" value="NZ_AP025628.1"/>
</dbReference>